<proteinExistence type="predicted"/>
<sequence>MTTRFCIINEDMIVSGAQIGSLLTILYAELALNTSPSRAFPRDIVKHFSWKSGQSDIVESTRQDIYFEDYFMEIVRIVFRRVKEDVSV</sequence>
<keyword evidence="1" id="KW-1185">Reference proteome</keyword>
<dbReference type="Proteomes" id="UP000887575">
    <property type="component" value="Unassembled WGS sequence"/>
</dbReference>
<accession>A0AAF3FPG6</accession>
<name>A0AAF3FPG6_9BILA</name>
<dbReference type="AlphaFoldDB" id="A0AAF3FPG6"/>
<evidence type="ECO:0000313" key="1">
    <source>
        <dbReference type="Proteomes" id="UP000887575"/>
    </source>
</evidence>
<organism evidence="1 2">
    <name type="scientific">Mesorhabditis belari</name>
    <dbReference type="NCBI Taxonomy" id="2138241"/>
    <lineage>
        <taxon>Eukaryota</taxon>
        <taxon>Metazoa</taxon>
        <taxon>Ecdysozoa</taxon>
        <taxon>Nematoda</taxon>
        <taxon>Chromadorea</taxon>
        <taxon>Rhabditida</taxon>
        <taxon>Rhabditina</taxon>
        <taxon>Rhabditomorpha</taxon>
        <taxon>Rhabditoidea</taxon>
        <taxon>Rhabditidae</taxon>
        <taxon>Mesorhabditinae</taxon>
        <taxon>Mesorhabditis</taxon>
    </lineage>
</organism>
<reference evidence="2" key="1">
    <citation type="submission" date="2024-02" db="UniProtKB">
        <authorList>
            <consortium name="WormBaseParasite"/>
        </authorList>
    </citation>
    <scope>IDENTIFICATION</scope>
</reference>
<protein>
    <submittedName>
        <fullName evidence="2">Uncharacterized protein</fullName>
    </submittedName>
</protein>
<dbReference type="WBParaSite" id="MBELARI_LOCUS8878">
    <property type="protein sequence ID" value="MBELARI_LOCUS8878"/>
    <property type="gene ID" value="MBELARI_LOCUS8878"/>
</dbReference>
<evidence type="ECO:0000313" key="2">
    <source>
        <dbReference type="WBParaSite" id="MBELARI_LOCUS8878"/>
    </source>
</evidence>